<keyword evidence="1" id="KW-0812">Transmembrane</keyword>
<dbReference type="AlphaFoldDB" id="A0A229RWP3"/>
<protein>
    <submittedName>
        <fullName evidence="2">Uncharacterized protein</fullName>
    </submittedName>
</protein>
<proteinExistence type="predicted"/>
<dbReference type="EMBL" id="NMQT01000097">
    <property type="protein sequence ID" value="OXM50794.1"/>
    <property type="molecule type" value="Genomic_DNA"/>
</dbReference>
<evidence type="ECO:0000256" key="1">
    <source>
        <dbReference type="SAM" id="Phobius"/>
    </source>
</evidence>
<evidence type="ECO:0000313" key="2">
    <source>
        <dbReference type="EMBL" id="OXM50794.1"/>
    </source>
</evidence>
<feature type="transmembrane region" description="Helical" evidence="1">
    <location>
        <begin position="80"/>
        <end position="99"/>
    </location>
</feature>
<sequence length="135" mass="14390">MMAEQLRGASVREEFELARKCIWIFLVFNTIALASVIGVTLLGEGASTFMWVRALILVAVSPFLLWVARSAGAGSAGMVGRLRVVSTVLPVAVVVVDFIPGIAPVWYGVIQGLGALALIPVAVVSRRWARRLSAA</sequence>
<keyword evidence="3" id="KW-1185">Reference proteome</keyword>
<keyword evidence="1" id="KW-1133">Transmembrane helix</keyword>
<evidence type="ECO:0000313" key="3">
    <source>
        <dbReference type="Proteomes" id="UP000215223"/>
    </source>
</evidence>
<feature type="transmembrane region" description="Helical" evidence="1">
    <location>
        <begin position="48"/>
        <end position="68"/>
    </location>
</feature>
<feature type="transmembrane region" description="Helical" evidence="1">
    <location>
        <begin position="21"/>
        <end position="42"/>
    </location>
</feature>
<organism evidence="2 3">
    <name type="scientific">Amycolatopsis thailandensis</name>
    <dbReference type="NCBI Taxonomy" id="589330"/>
    <lineage>
        <taxon>Bacteria</taxon>
        <taxon>Bacillati</taxon>
        <taxon>Actinomycetota</taxon>
        <taxon>Actinomycetes</taxon>
        <taxon>Pseudonocardiales</taxon>
        <taxon>Pseudonocardiaceae</taxon>
        <taxon>Amycolatopsis</taxon>
    </lineage>
</organism>
<accession>A0A229RWP3</accession>
<keyword evidence="1" id="KW-0472">Membrane</keyword>
<feature type="transmembrane region" description="Helical" evidence="1">
    <location>
        <begin position="105"/>
        <end position="124"/>
    </location>
</feature>
<gene>
    <name evidence="2" type="ORF">CFP71_26720</name>
</gene>
<name>A0A229RWP3_9PSEU</name>
<dbReference type="Proteomes" id="UP000215223">
    <property type="component" value="Unassembled WGS sequence"/>
</dbReference>
<comment type="caution">
    <text evidence="2">The sequence shown here is derived from an EMBL/GenBank/DDBJ whole genome shotgun (WGS) entry which is preliminary data.</text>
</comment>
<reference evidence="2 3" key="1">
    <citation type="submission" date="2017-07" db="EMBL/GenBank/DDBJ databases">
        <title>Amycolatopsis thailandensis Genome sequencing and assembly.</title>
        <authorList>
            <person name="Kaur N."/>
            <person name="Mayilraj S."/>
        </authorList>
    </citation>
    <scope>NUCLEOTIDE SEQUENCE [LARGE SCALE GENOMIC DNA]</scope>
    <source>
        <strain evidence="2 3">JCM 16380</strain>
    </source>
</reference>